<dbReference type="Proteomes" id="UP000824109">
    <property type="component" value="Unassembled WGS sequence"/>
</dbReference>
<comment type="caution">
    <text evidence="1">The sequence shown here is derived from an EMBL/GenBank/DDBJ whole genome shotgun (WGS) entry which is preliminary data.</text>
</comment>
<evidence type="ECO:0000313" key="2">
    <source>
        <dbReference type="Proteomes" id="UP000824109"/>
    </source>
</evidence>
<reference evidence="1" key="1">
    <citation type="submission" date="2020-10" db="EMBL/GenBank/DDBJ databases">
        <authorList>
            <person name="Gilroy R."/>
        </authorList>
    </citation>
    <scope>NUCLEOTIDE SEQUENCE</scope>
    <source>
        <strain evidence="1">USAMLcec3-3695</strain>
    </source>
</reference>
<proteinExistence type="predicted"/>
<name>A0A9D1SFR2_9FIRM</name>
<protein>
    <submittedName>
        <fullName evidence="1">Uncharacterized protein</fullName>
    </submittedName>
</protein>
<dbReference type="Gene3D" id="2.60.120.260">
    <property type="entry name" value="Galactose-binding domain-like"/>
    <property type="match status" value="1"/>
</dbReference>
<accession>A0A9D1SFR2</accession>
<dbReference type="AlphaFoldDB" id="A0A9D1SFR2"/>
<dbReference type="EMBL" id="DVNB01000115">
    <property type="protein sequence ID" value="HIU58370.1"/>
    <property type="molecule type" value="Genomic_DNA"/>
</dbReference>
<reference evidence="1" key="2">
    <citation type="journal article" date="2021" name="PeerJ">
        <title>Extensive microbial diversity within the chicken gut microbiome revealed by metagenomics and culture.</title>
        <authorList>
            <person name="Gilroy R."/>
            <person name="Ravi A."/>
            <person name="Getino M."/>
            <person name="Pursley I."/>
            <person name="Horton D.L."/>
            <person name="Alikhan N.F."/>
            <person name="Baker D."/>
            <person name="Gharbi K."/>
            <person name="Hall N."/>
            <person name="Watson M."/>
            <person name="Adriaenssens E.M."/>
            <person name="Foster-Nyarko E."/>
            <person name="Jarju S."/>
            <person name="Secka A."/>
            <person name="Antonio M."/>
            <person name="Oren A."/>
            <person name="Chaudhuri R.R."/>
            <person name="La Ragione R."/>
            <person name="Hildebrand F."/>
            <person name="Pallen M.J."/>
        </authorList>
    </citation>
    <scope>NUCLEOTIDE SEQUENCE</scope>
    <source>
        <strain evidence="1">USAMLcec3-3695</strain>
    </source>
</reference>
<evidence type="ECO:0000313" key="1">
    <source>
        <dbReference type="EMBL" id="HIU58370.1"/>
    </source>
</evidence>
<organism evidence="1 2">
    <name type="scientific">Candidatus Ornithomonoglobus merdipullorum</name>
    <dbReference type="NCBI Taxonomy" id="2840895"/>
    <lineage>
        <taxon>Bacteria</taxon>
        <taxon>Bacillati</taxon>
        <taxon>Bacillota</taxon>
        <taxon>Clostridia</taxon>
        <taxon>Candidatus Ornithomonoglobus</taxon>
    </lineage>
</organism>
<sequence length="72" mass="8866">MKIENYFEDPKMLHVGCEENRAYYIPCRSRETALSFCREESEAFFLLSGDWHFRYYESVYKCEDFVTNDIWR</sequence>
<feature type="non-terminal residue" evidence="1">
    <location>
        <position position="72"/>
    </location>
</feature>
<gene>
    <name evidence="1" type="ORF">IAA61_11250</name>
</gene>